<protein>
    <submittedName>
        <fullName evidence="4">Histidine kinase</fullName>
    </submittedName>
</protein>
<keyword evidence="2" id="KW-0812">Transmembrane</keyword>
<evidence type="ECO:0000313" key="4">
    <source>
        <dbReference type="EMBL" id="MEB3344173.1"/>
    </source>
</evidence>
<keyword evidence="1" id="KW-0175">Coiled coil</keyword>
<accession>A0ABU5ZQ21</accession>
<dbReference type="InterPro" id="IPR036890">
    <property type="entry name" value="HATPase_C_sf"/>
</dbReference>
<keyword evidence="4" id="KW-0418">Kinase</keyword>
<dbReference type="Gene3D" id="3.30.565.10">
    <property type="entry name" value="Histidine kinase-like ATPase, C-terminal domain"/>
    <property type="match status" value="1"/>
</dbReference>
<dbReference type="InterPro" id="IPR010559">
    <property type="entry name" value="Sig_transdc_His_kin_internal"/>
</dbReference>
<evidence type="ECO:0000256" key="1">
    <source>
        <dbReference type="SAM" id="Coils"/>
    </source>
</evidence>
<keyword evidence="4" id="KW-0808">Transferase</keyword>
<feature type="domain" description="Signal transduction histidine kinase internal region" evidence="3">
    <location>
        <begin position="154"/>
        <end position="232"/>
    </location>
</feature>
<comment type="caution">
    <text evidence="4">The sequence shown here is derived from an EMBL/GenBank/DDBJ whole genome shotgun (WGS) entry which is preliminary data.</text>
</comment>
<dbReference type="InterPro" id="IPR050640">
    <property type="entry name" value="Bact_2-comp_sensor_kinase"/>
</dbReference>
<evidence type="ECO:0000259" key="3">
    <source>
        <dbReference type="Pfam" id="PF06580"/>
    </source>
</evidence>
<feature type="transmembrane region" description="Helical" evidence="2">
    <location>
        <begin position="5"/>
        <end position="22"/>
    </location>
</feature>
<feature type="transmembrane region" description="Helical" evidence="2">
    <location>
        <begin position="108"/>
        <end position="130"/>
    </location>
</feature>
<feature type="coiled-coil region" evidence="1">
    <location>
        <begin position="134"/>
        <end position="161"/>
    </location>
</feature>
<dbReference type="Pfam" id="PF06580">
    <property type="entry name" value="His_kinase"/>
    <property type="match status" value="1"/>
</dbReference>
<feature type="transmembrane region" description="Helical" evidence="2">
    <location>
        <begin position="67"/>
        <end position="88"/>
    </location>
</feature>
<dbReference type="GO" id="GO:0016301">
    <property type="term" value="F:kinase activity"/>
    <property type="evidence" value="ECO:0007669"/>
    <property type="project" value="UniProtKB-KW"/>
</dbReference>
<keyword evidence="2" id="KW-0472">Membrane</keyword>
<evidence type="ECO:0000256" key="2">
    <source>
        <dbReference type="SAM" id="Phobius"/>
    </source>
</evidence>
<keyword evidence="2" id="KW-1133">Transmembrane helix</keyword>
<keyword evidence="5" id="KW-1185">Reference proteome</keyword>
<reference evidence="4 5" key="1">
    <citation type="journal article" date="2013" name="Int. J. Syst. Evol. Microbiol.">
        <title>Aquimarina gracilis sp. nov., isolated from the gut microflora of a mussel, Mytilus coruscus, and emended description of Aquimarina spongiae.</title>
        <authorList>
            <person name="Park S.C."/>
            <person name="Choe H.N."/>
            <person name="Baik K.S."/>
            <person name="Seong C.N."/>
        </authorList>
    </citation>
    <scope>NUCLEOTIDE SEQUENCE [LARGE SCALE GENOMIC DNA]</scope>
    <source>
        <strain evidence="4 5">PSC32</strain>
    </source>
</reference>
<name>A0ABU5ZQ21_9FLAO</name>
<dbReference type="RefSeq" id="WP_324178224.1">
    <property type="nucleotide sequence ID" value="NZ_BAABAW010000016.1"/>
</dbReference>
<dbReference type="Proteomes" id="UP001327027">
    <property type="component" value="Unassembled WGS sequence"/>
</dbReference>
<organism evidence="4 5">
    <name type="scientific">Aquimarina gracilis</name>
    <dbReference type="NCBI Taxonomy" id="874422"/>
    <lineage>
        <taxon>Bacteria</taxon>
        <taxon>Pseudomonadati</taxon>
        <taxon>Bacteroidota</taxon>
        <taxon>Flavobacteriia</taxon>
        <taxon>Flavobacteriales</taxon>
        <taxon>Flavobacteriaceae</taxon>
        <taxon>Aquimarina</taxon>
    </lineage>
</organism>
<dbReference type="PANTHER" id="PTHR34220">
    <property type="entry name" value="SENSOR HISTIDINE KINASE YPDA"/>
    <property type="match status" value="1"/>
</dbReference>
<dbReference type="PANTHER" id="PTHR34220:SF7">
    <property type="entry name" value="SENSOR HISTIDINE KINASE YPDA"/>
    <property type="match status" value="1"/>
</dbReference>
<sequence>MKKHFIVIFVGFFLGILSYSFVGYSLEKENAKLLLGSGCLGIAIAYTVSMFNEMLNNYISWKKYTGLRLLGGILSNTIVAFLITYGVLYGFSFIENQETAFTDEYNEILLKLAILLFFVSLIYNIVYFAIHSYYQYAKGQIMRLQAERKQTELQLTALKLQLSPHFLFNSMNTISSLIYSDIKKAELFIRELAKSYQYTLTKYEDKWLSVEEELQFVNSYYFLLRTRFNDRIRLKVLLPDSVLKTRIPPLALQMLIENTVKHNQLTDSQIVEIVITSDRNYIHVSNNKTALPKRVDSFKIGLSNIRSRYELLFDKTIQIVDDDSFTVKLPIIR</sequence>
<gene>
    <name evidence="4" type="ORF">U6A24_01810</name>
</gene>
<evidence type="ECO:0000313" key="5">
    <source>
        <dbReference type="Proteomes" id="UP001327027"/>
    </source>
</evidence>
<proteinExistence type="predicted"/>
<feature type="transmembrane region" description="Helical" evidence="2">
    <location>
        <begin position="34"/>
        <end position="55"/>
    </location>
</feature>
<dbReference type="EMBL" id="JAYKLX010000001">
    <property type="protein sequence ID" value="MEB3344173.1"/>
    <property type="molecule type" value="Genomic_DNA"/>
</dbReference>